<evidence type="ECO:0000256" key="1">
    <source>
        <dbReference type="ARBA" id="ARBA00023015"/>
    </source>
</evidence>
<sequence>MQQDMYTVASNPVIALSDASPLNVLFAGESQTKPLHRLGPKVYDFYLMHTVLEGKGHFIYGGIRHELHAGHTFLIEPEQLISYESDIEYPWRYRWVAFKGTQASDLVAAAGFAEGRQVVFTPDKRRTGALFRQIFETFRRGGAAADMKAAGYLHLLMAEYKALLHASSGGSPNSGLPEGDHLLQQVVHYLSTQYAHPVSIAQMAESLGYNRAYLSRLFKQRTGQSPVTFLLKLRIDKARHMLRERPELTIEQISASVGLQDALYFSKQFRRLYGQSPTAYRNAMKSLSD</sequence>
<name>A0A7W5C789_9BACL</name>
<dbReference type="SUPFAM" id="SSF46689">
    <property type="entry name" value="Homeodomain-like"/>
    <property type="match status" value="2"/>
</dbReference>
<dbReference type="GO" id="GO:0043565">
    <property type="term" value="F:sequence-specific DNA binding"/>
    <property type="evidence" value="ECO:0007669"/>
    <property type="project" value="InterPro"/>
</dbReference>
<dbReference type="InterPro" id="IPR018060">
    <property type="entry name" value="HTH_AraC"/>
</dbReference>
<dbReference type="Proteomes" id="UP000518605">
    <property type="component" value="Unassembled WGS sequence"/>
</dbReference>
<comment type="caution">
    <text evidence="5">The sequence shown here is derived from an EMBL/GenBank/DDBJ whole genome shotgun (WGS) entry which is preliminary data.</text>
</comment>
<keyword evidence="1" id="KW-0805">Transcription regulation</keyword>
<accession>A0A7W5C789</accession>
<dbReference type="EMBL" id="JACHXW010000006">
    <property type="protein sequence ID" value="MBB3152398.1"/>
    <property type="molecule type" value="Genomic_DNA"/>
</dbReference>
<dbReference type="InterPro" id="IPR003313">
    <property type="entry name" value="AraC-bd"/>
</dbReference>
<dbReference type="AlphaFoldDB" id="A0A7W5C789"/>
<keyword evidence="2 5" id="KW-0238">DNA-binding</keyword>
<dbReference type="SMART" id="SM00342">
    <property type="entry name" value="HTH_ARAC"/>
    <property type="match status" value="1"/>
</dbReference>
<dbReference type="Pfam" id="PF02311">
    <property type="entry name" value="AraC_binding"/>
    <property type="match status" value="1"/>
</dbReference>
<dbReference type="SUPFAM" id="SSF51215">
    <property type="entry name" value="Regulatory protein AraC"/>
    <property type="match status" value="1"/>
</dbReference>
<reference evidence="5 6" key="1">
    <citation type="submission" date="2020-08" db="EMBL/GenBank/DDBJ databases">
        <title>Genomic Encyclopedia of Type Strains, Phase III (KMG-III): the genomes of soil and plant-associated and newly described type strains.</title>
        <authorList>
            <person name="Whitman W."/>
        </authorList>
    </citation>
    <scope>NUCLEOTIDE SEQUENCE [LARGE SCALE GENOMIC DNA]</scope>
    <source>
        <strain evidence="5 6">CECT 8234</strain>
    </source>
</reference>
<dbReference type="PANTHER" id="PTHR43280:SF2">
    <property type="entry name" value="HTH-TYPE TRANSCRIPTIONAL REGULATOR EXSA"/>
    <property type="match status" value="1"/>
</dbReference>
<evidence type="ECO:0000313" key="5">
    <source>
        <dbReference type="EMBL" id="MBB3152398.1"/>
    </source>
</evidence>
<proteinExistence type="predicted"/>
<evidence type="ECO:0000256" key="3">
    <source>
        <dbReference type="ARBA" id="ARBA00023163"/>
    </source>
</evidence>
<dbReference type="InterPro" id="IPR018062">
    <property type="entry name" value="HTH_AraC-typ_CS"/>
</dbReference>
<evidence type="ECO:0000256" key="2">
    <source>
        <dbReference type="ARBA" id="ARBA00023125"/>
    </source>
</evidence>
<evidence type="ECO:0000313" key="6">
    <source>
        <dbReference type="Proteomes" id="UP000518605"/>
    </source>
</evidence>
<gene>
    <name evidence="5" type="ORF">FHS16_002448</name>
</gene>
<dbReference type="InterPro" id="IPR009057">
    <property type="entry name" value="Homeodomain-like_sf"/>
</dbReference>
<dbReference type="PROSITE" id="PS00041">
    <property type="entry name" value="HTH_ARAC_FAMILY_1"/>
    <property type="match status" value="1"/>
</dbReference>
<organism evidence="5 6">
    <name type="scientific">Paenibacillus endophyticus</name>
    <dbReference type="NCBI Taxonomy" id="1294268"/>
    <lineage>
        <taxon>Bacteria</taxon>
        <taxon>Bacillati</taxon>
        <taxon>Bacillota</taxon>
        <taxon>Bacilli</taxon>
        <taxon>Bacillales</taxon>
        <taxon>Paenibacillaceae</taxon>
        <taxon>Paenibacillus</taxon>
    </lineage>
</organism>
<dbReference type="Gene3D" id="2.60.120.280">
    <property type="entry name" value="Regulatory protein AraC"/>
    <property type="match status" value="1"/>
</dbReference>
<dbReference type="InterPro" id="IPR020449">
    <property type="entry name" value="Tscrpt_reg_AraC-type_HTH"/>
</dbReference>
<protein>
    <submittedName>
        <fullName evidence="5">AraC-like DNA-binding protein</fullName>
    </submittedName>
</protein>
<dbReference type="Gene3D" id="1.10.10.60">
    <property type="entry name" value="Homeodomain-like"/>
    <property type="match status" value="2"/>
</dbReference>
<dbReference type="Pfam" id="PF12833">
    <property type="entry name" value="HTH_18"/>
    <property type="match status" value="1"/>
</dbReference>
<keyword evidence="6" id="KW-1185">Reference proteome</keyword>
<dbReference type="PRINTS" id="PR00032">
    <property type="entry name" value="HTHARAC"/>
</dbReference>
<keyword evidence="3" id="KW-0804">Transcription</keyword>
<dbReference type="PROSITE" id="PS01124">
    <property type="entry name" value="HTH_ARAC_FAMILY_2"/>
    <property type="match status" value="1"/>
</dbReference>
<dbReference type="PANTHER" id="PTHR43280">
    <property type="entry name" value="ARAC-FAMILY TRANSCRIPTIONAL REGULATOR"/>
    <property type="match status" value="1"/>
</dbReference>
<feature type="domain" description="HTH araC/xylS-type" evidence="4">
    <location>
        <begin position="184"/>
        <end position="283"/>
    </location>
</feature>
<dbReference type="GO" id="GO:0003700">
    <property type="term" value="F:DNA-binding transcription factor activity"/>
    <property type="evidence" value="ECO:0007669"/>
    <property type="project" value="InterPro"/>
</dbReference>
<dbReference type="InterPro" id="IPR037923">
    <property type="entry name" value="HTH-like"/>
</dbReference>
<dbReference type="RefSeq" id="WP_183562318.1">
    <property type="nucleotide sequence ID" value="NZ_CBCSLB010000005.1"/>
</dbReference>
<evidence type="ECO:0000259" key="4">
    <source>
        <dbReference type="PROSITE" id="PS01124"/>
    </source>
</evidence>
<dbReference type="CDD" id="cd06986">
    <property type="entry name" value="cupin_MmsR-like_N"/>
    <property type="match status" value="1"/>
</dbReference>